<dbReference type="KEGG" id="nml:Namu_0390"/>
<dbReference type="Proteomes" id="UP000002218">
    <property type="component" value="Chromosome"/>
</dbReference>
<dbReference type="PANTHER" id="PTHR46847:SF1">
    <property type="entry name" value="D-ALLOSE-BINDING PERIPLASMIC PROTEIN-RELATED"/>
    <property type="match status" value="1"/>
</dbReference>
<dbReference type="eggNOG" id="COG1879">
    <property type="taxonomic scope" value="Bacteria"/>
</dbReference>
<sequence length="382" mass="38297">MVAIGLLAACTSTEPVDGTTGTITNVGSSPLSSASPTPTATGTSVIGPPVTGTQATGTSGTGTSGDEPTGTAEPTGTVVTFRTVAPDSAVGIRIGMVVSSGSDPFSAAVAESVVDQVQAAGAELIRCDPGANASLALECARRLATQHVDGWISLQPGQAGEALCAAGPRDAPLITVAAASLSCQRAQVGADDRLAGYLAGQALGRSARLGTGCQHDVLVVITGDPADPMSARRTEGIKGGFATECPASGADPVLLDAGTQDRAFEAFTNELTALPDDTEILVAAVDDGTALGAAAAVPAARADRITLAAVGADQRARCRIVAEPWWIGDAALFPDRYGEVAVPALLDAIAGKDVPADMYVETTFVTADTLTAFYDVSDCPAR</sequence>
<comment type="similarity">
    <text evidence="2">Belongs to the bacterial solute-binding protein 2 family.</text>
</comment>
<keyword evidence="6" id="KW-0813">Transport</keyword>
<evidence type="ECO:0000259" key="5">
    <source>
        <dbReference type="Pfam" id="PF13407"/>
    </source>
</evidence>
<dbReference type="EMBL" id="CP001737">
    <property type="protein sequence ID" value="ACV76816.1"/>
    <property type="molecule type" value="Genomic_DNA"/>
</dbReference>
<reference evidence="7" key="1">
    <citation type="submission" date="2009-09" db="EMBL/GenBank/DDBJ databases">
        <title>The complete genome of Nakamurella multipartita DSM 44233.</title>
        <authorList>
            <consortium name="US DOE Joint Genome Institute (JGI-PGF)"/>
            <person name="Lucas S."/>
            <person name="Copeland A."/>
            <person name="Lapidus A."/>
            <person name="Glavina del Rio T."/>
            <person name="Dalin E."/>
            <person name="Tice H."/>
            <person name="Bruce D."/>
            <person name="Goodwin L."/>
            <person name="Pitluck S."/>
            <person name="Kyrpides N."/>
            <person name="Mavromatis K."/>
            <person name="Ivanova N."/>
            <person name="Ovchinnikova G."/>
            <person name="Sims D."/>
            <person name="Meincke L."/>
            <person name="Brettin T."/>
            <person name="Detter J.C."/>
            <person name="Han C."/>
            <person name="Larimer F."/>
            <person name="Land M."/>
            <person name="Hauser L."/>
            <person name="Markowitz V."/>
            <person name="Cheng J.-F."/>
            <person name="Hugenholtz P."/>
            <person name="Woyke T."/>
            <person name="Wu D."/>
            <person name="Klenk H.-P."/>
            <person name="Eisen J.A."/>
        </authorList>
    </citation>
    <scope>NUCLEOTIDE SEQUENCE [LARGE SCALE GENOMIC DNA]</scope>
    <source>
        <strain evidence="7">ATCC 700099 / DSM 44233 / CIP 104796 / JCM 9543 / NBRC 105858 / Y-104</strain>
    </source>
</reference>
<organism evidence="6 7">
    <name type="scientific">Nakamurella multipartita (strain ATCC 700099 / DSM 44233 / CIP 104796 / JCM 9543 / NBRC 105858 / Y-104)</name>
    <name type="common">Microsphaera multipartita</name>
    <dbReference type="NCBI Taxonomy" id="479431"/>
    <lineage>
        <taxon>Bacteria</taxon>
        <taxon>Bacillati</taxon>
        <taxon>Actinomycetota</taxon>
        <taxon>Actinomycetes</taxon>
        <taxon>Nakamurellales</taxon>
        <taxon>Nakamurellaceae</taxon>
        <taxon>Nakamurella</taxon>
    </lineage>
</organism>
<dbReference type="InterPro" id="IPR028082">
    <property type="entry name" value="Peripla_BP_I"/>
</dbReference>
<dbReference type="InterPro" id="IPR025997">
    <property type="entry name" value="SBP_2_dom"/>
</dbReference>
<keyword evidence="7" id="KW-1185">Reference proteome</keyword>
<dbReference type="PANTHER" id="PTHR46847">
    <property type="entry name" value="D-ALLOSE-BINDING PERIPLASMIC PROTEIN-RELATED"/>
    <property type="match status" value="1"/>
</dbReference>
<evidence type="ECO:0000256" key="4">
    <source>
        <dbReference type="SAM" id="MobiDB-lite"/>
    </source>
</evidence>
<evidence type="ECO:0000313" key="7">
    <source>
        <dbReference type="Proteomes" id="UP000002218"/>
    </source>
</evidence>
<keyword evidence="3" id="KW-0732">Signal</keyword>
<feature type="compositionally biased region" description="Low complexity" evidence="4">
    <location>
        <begin position="27"/>
        <end position="44"/>
    </location>
</feature>
<feature type="compositionally biased region" description="Polar residues" evidence="4">
    <location>
        <begin position="13"/>
        <end position="26"/>
    </location>
</feature>
<gene>
    <name evidence="6" type="ordered locus">Namu_0390</name>
</gene>
<comment type="subcellular location">
    <subcellularLocation>
        <location evidence="1">Cell envelope</location>
    </subcellularLocation>
</comment>
<dbReference type="AlphaFoldDB" id="C8X645"/>
<dbReference type="HOGENOM" id="CLU_061792_0_0_11"/>
<feature type="domain" description="Periplasmic binding protein" evidence="5">
    <location>
        <begin position="94"/>
        <end position="352"/>
    </location>
</feature>
<evidence type="ECO:0000256" key="3">
    <source>
        <dbReference type="ARBA" id="ARBA00022729"/>
    </source>
</evidence>
<evidence type="ECO:0000313" key="6">
    <source>
        <dbReference type="EMBL" id="ACV76816.1"/>
    </source>
</evidence>
<dbReference type="Gene3D" id="3.40.50.2300">
    <property type="match status" value="2"/>
</dbReference>
<evidence type="ECO:0000256" key="2">
    <source>
        <dbReference type="ARBA" id="ARBA00007639"/>
    </source>
</evidence>
<keyword evidence="6" id="KW-0762">Sugar transport</keyword>
<proteinExistence type="inferred from homology"/>
<dbReference type="STRING" id="479431.Namu_0390"/>
<reference evidence="6 7" key="2">
    <citation type="journal article" date="2010" name="Stand. Genomic Sci.">
        <title>Complete genome sequence of Nakamurella multipartita type strain (Y-104).</title>
        <authorList>
            <person name="Tice H."/>
            <person name="Mayilraj S."/>
            <person name="Sims D."/>
            <person name="Lapidus A."/>
            <person name="Nolan M."/>
            <person name="Lucas S."/>
            <person name="Glavina Del Rio T."/>
            <person name="Copeland A."/>
            <person name="Cheng J.F."/>
            <person name="Meincke L."/>
            <person name="Bruce D."/>
            <person name="Goodwin L."/>
            <person name="Pitluck S."/>
            <person name="Ivanova N."/>
            <person name="Mavromatis K."/>
            <person name="Ovchinnikova G."/>
            <person name="Pati A."/>
            <person name="Chen A."/>
            <person name="Palaniappan K."/>
            <person name="Land M."/>
            <person name="Hauser L."/>
            <person name="Chang Y.J."/>
            <person name="Jeffries C.D."/>
            <person name="Detter J.C."/>
            <person name="Brettin T."/>
            <person name="Rohde M."/>
            <person name="Goker M."/>
            <person name="Bristow J."/>
            <person name="Eisen J.A."/>
            <person name="Markowitz V."/>
            <person name="Hugenholtz P."/>
            <person name="Kyrpides N.C."/>
            <person name="Klenk H.P."/>
            <person name="Chen F."/>
        </authorList>
    </citation>
    <scope>NUCLEOTIDE SEQUENCE [LARGE SCALE GENOMIC DNA]</scope>
    <source>
        <strain evidence="7">ATCC 700099 / DSM 44233 / CIP 104796 / JCM 9543 / NBRC 105858 / Y-104</strain>
    </source>
</reference>
<dbReference type="Pfam" id="PF13407">
    <property type="entry name" value="Peripla_BP_4"/>
    <property type="match status" value="1"/>
</dbReference>
<evidence type="ECO:0000256" key="1">
    <source>
        <dbReference type="ARBA" id="ARBA00004196"/>
    </source>
</evidence>
<dbReference type="GO" id="GO:0030313">
    <property type="term" value="C:cell envelope"/>
    <property type="evidence" value="ECO:0007669"/>
    <property type="project" value="UniProtKB-SubCell"/>
</dbReference>
<accession>C8X645</accession>
<protein>
    <submittedName>
        <fullName evidence="6">ABC-type sugar transport system periplasmic component-like protein</fullName>
    </submittedName>
</protein>
<feature type="region of interest" description="Disordered" evidence="4">
    <location>
        <begin position="13"/>
        <end position="75"/>
    </location>
</feature>
<dbReference type="SUPFAM" id="SSF53822">
    <property type="entry name" value="Periplasmic binding protein-like I"/>
    <property type="match status" value="1"/>
</dbReference>
<dbReference type="GO" id="GO:0030246">
    <property type="term" value="F:carbohydrate binding"/>
    <property type="evidence" value="ECO:0007669"/>
    <property type="project" value="UniProtKB-ARBA"/>
</dbReference>
<dbReference type="InParanoid" id="C8X645"/>
<name>C8X645_NAKMY</name>